<evidence type="ECO:0000313" key="4">
    <source>
        <dbReference type="EMBL" id="CBH14936.1"/>
    </source>
</evidence>
<dbReference type="AlphaFoldDB" id="D0A0Z4"/>
<dbReference type="EMBL" id="FN554973">
    <property type="protein sequence ID" value="CBH14936.1"/>
    <property type="molecule type" value="Genomic_DNA"/>
</dbReference>
<dbReference type="GO" id="GO:0005739">
    <property type="term" value="C:mitochondrion"/>
    <property type="evidence" value="ECO:0007669"/>
    <property type="project" value="TreeGrafter"/>
</dbReference>
<dbReference type="Proteomes" id="UP000002316">
    <property type="component" value="Chromosome 10"/>
</dbReference>
<protein>
    <recommendedName>
        <fullName evidence="6">BolA-like protein</fullName>
    </recommendedName>
</protein>
<dbReference type="SUPFAM" id="SSF82657">
    <property type="entry name" value="BolA-like"/>
    <property type="match status" value="1"/>
</dbReference>
<organism evidence="4 5">
    <name type="scientific">Trypanosoma brucei gambiense (strain MHOM/CI/86/DAL972)</name>
    <dbReference type="NCBI Taxonomy" id="679716"/>
    <lineage>
        <taxon>Eukaryota</taxon>
        <taxon>Discoba</taxon>
        <taxon>Euglenozoa</taxon>
        <taxon>Kinetoplastea</taxon>
        <taxon>Metakinetoplastina</taxon>
        <taxon>Trypanosomatida</taxon>
        <taxon>Trypanosomatidae</taxon>
        <taxon>Trypanosoma</taxon>
    </lineage>
</organism>
<comment type="similarity">
    <text evidence="1 2">Belongs to the BolA/IbaG family.</text>
</comment>
<feature type="chain" id="PRO_5003005935" description="BolA-like protein" evidence="3">
    <location>
        <begin position="31"/>
        <end position="112"/>
    </location>
</feature>
<sequence>MEIHAQVTTEVKKIITFLILLFFLFDQFSAVEVAGMVTQTEMEERIRVSLEPESCDVVVLSEEDRKYGVVIVSRKFNDVPLVKRHRMVNDLFKDELLSGEIHALTITAKPLP</sequence>
<dbReference type="VEuPathDB" id="TriTrypDB:Tbg972.10.170"/>
<dbReference type="RefSeq" id="XP_011777202.1">
    <property type="nucleotide sequence ID" value="XM_011778900.1"/>
</dbReference>
<dbReference type="Pfam" id="PF01722">
    <property type="entry name" value="BolA"/>
    <property type="match status" value="1"/>
</dbReference>
<dbReference type="InterPro" id="IPR036065">
    <property type="entry name" value="BolA-like_sf"/>
</dbReference>
<dbReference type="GeneID" id="23864931"/>
<dbReference type="PANTHER" id="PTHR46229:SF2">
    <property type="entry name" value="BOLA-LIKE PROTEIN 1"/>
    <property type="match status" value="1"/>
</dbReference>
<dbReference type="Gene3D" id="3.30.300.90">
    <property type="entry name" value="BolA-like"/>
    <property type="match status" value="1"/>
</dbReference>
<keyword evidence="3" id="KW-0732">Signal</keyword>
<proteinExistence type="inferred from homology"/>
<name>D0A0Z4_TRYB9</name>
<evidence type="ECO:0000256" key="2">
    <source>
        <dbReference type="RuleBase" id="RU003860"/>
    </source>
</evidence>
<reference evidence="5" key="1">
    <citation type="journal article" date="2010" name="PLoS Negl. Trop. Dis.">
        <title>The genome sequence of Trypanosoma brucei gambiense, causative agent of chronic human african trypanosomiasis.</title>
        <authorList>
            <person name="Jackson A.P."/>
            <person name="Sanders M."/>
            <person name="Berry A."/>
            <person name="McQuillan J."/>
            <person name="Aslett M.A."/>
            <person name="Quail M.A."/>
            <person name="Chukualim B."/>
            <person name="Capewell P."/>
            <person name="MacLeod A."/>
            <person name="Melville S.E."/>
            <person name="Gibson W."/>
            <person name="Barry J.D."/>
            <person name="Berriman M."/>
            <person name="Hertz-Fowler C."/>
        </authorList>
    </citation>
    <scope>NUCLEOTIDE SEQUENCE [LARGE SCALE GENOMIC DNA]</scope>
    <source>
        <strain evidence="5">MHOM/CI/86/DAL972</strain>
    </source>
</reference>
<evidence type="ECO:0008006" key="6">
    <source>
        <dbReference type="Google" id="ProtNLM"/>
    </source>
</evidence>
<dbReference type="OrthoDB" id="4983at2759"/>
<evidence type="ECO:0000256" key="3">
    <source>
        <dbReference type="SAM" id="SignalP"/>
    </source>
</evidence>
<accession>D0A0Z4</accession>
<dbReference type="KEGG" id="tbg:TbgDal_X170"/>
<evidence type="ECO:0000256" key="1">
    <source>
        <dbReference type="ARBA" id="ARBA00005578"/>
    </source>
</evidence>
<dbReference type="InterPro" id="IPR050961">
    <property type="entry name" value="BolA/IbaG_stress_morph_reg"/>
</dbReference>
<dbReference type="PANTHER" id="PTHR46229">
    <property type="entry name" value="BOLA TRANSCRIPTION REGULATOR"/>
    <property type="match status" value="1"/>
</dbReference>
<feature type="signal peptide" evidence="3">
    <location>
        <begin position="1"/>
        <end position="30"/>
    </location>
</feature>
<evidence type="ECO:0000313" key="5">
    <source>
        <dbReference type="Proteomes" id="UP000002316"/>
    </source>
</evidence>
<dbReference type="InterPro" id="IPR002634">
    <property type="entry name" value="BolA"/>
</dbReference>
<gene>
    <name evidence="4" type="ORF">TbgDal_X170</name>
</gene>